<dbReference type="eggNOG" id="ENOG502TFW7">
    <property type="taxonomic scope" value="Eukaryota"/>
</dbReference>
<evidence type="ECO:0000313" key="3">
    <source>
        <dbReference type="WBParaSite" id="Csp11.Scaffold630.g20234.t1"/>
    </source>
</evidence>
<dbReference type="PROSITE" id="PS50181">
    <property type="entry name" value="FBOX"/>
    <property type="match status" value="1"/>
</dbReference>
<keyword evidence="2" id="KW-1185">Reference proteome</keyword>
<dbReference type="PANTHER" id="PTHR21503:SF8">
    <property type="entry name" value="F-BOX ASSOCIATED DOMAIN-CONTAINING PROTEIN-RELATED"/>
    <property type="match status" value="1"/>
</dbReference>
<dbReference type="WBParaSite" id="Csp11.Scaffold630.g20234.t1">
    <property type="protein sequence ID" value="Csp11.Scaffold630.g20234.t1"/>
    <property type="gene ID" value="Csp11.Scaffold630.g20234"/>
</dbReference>
<dbReference type="InterPro" id="IPR001810">
    <property type="entry name" value="F-box_dom"/>
</dbReference>
<organism evidence="2 3">
    <name type="scientific">Caenorhabditis tropicalis</name>
    <dbReference type="NCBI Taxonomy" id="1561998"/>
    <lineage>
        <taxon>Eukaryota</taxon>
        <taxon>Metazoa</taxon>
        <taxon>Ecdysozoa</taxon>
        <taxon>Nematoda</taxon>
        <taxon>Chromadorea</taxon>
        <taxon>Rhabditida</taxon>
        <taxon>Rhabditina</taxon>
        <taxon>Rhabditomorpha</taxon>
        <taxon>Rhabditoidea</taxon>
        <taxon>Rhabditidae</taxon>
        <taxon>Peloderinae</taxon>
        <taxon>Caenorhabditis</taxon>
    </lineage>
</organism>
<dbReference type="InterPro" id="IPR012885">
    <property type="entry name" value="F-box_Sdz-33"/>
</dbReference>
<dbReference type="AlphaFoldDB" id="A0A1I7UX70"/>
<feature type="domain" description="F-box" evidence="1">
    <location>
        <begin position="2"/>
        <end position="51"/>
    </location>
</feature>
<dbReference type="Pfam" id="PF07735">
    <property type="entry name" value="FBA_2"/>
    <property type="match status" value="1"/>
</dbReference>
<evidence type="ECO:0000259" key="1">
    <source>
        <dbReference type="PROSITE" id="PS50181"/>
    </source>
</evidence>
<dbReference type="Proteomes" id="UP000095282">
    <property type="component" value="Unplaced"/>
</dbReference>
<protein>
    <submittedName>
        <fullName evidence="3">F-box domain-containing protein</fullName>
    </submittedName>
</protein>
<name>A0A1I7UX70_9PELO</name>
<sequence length="346" mass="40314">MEFQLLRLPQLVIAEVLNLLNVEEQFIFALCSTRAATVFKSLRNKRLTPKIIIDDGDCIEYIGAGDDKMIVNRLISFSRGSNPDYGIVEKVKMGNDHVDLLLWTQFGHLAINCEDDDVTEMKVVTDYIFDLFDAGIYILNVSDMPRQLIDLFHDKPIEILSVGRDSIEPDHLSYILSKRKAKYFYIFCWPKDFKLNDCHQVHFDLLVVRRANFLTLEHLMNFDCVEIYTDCFWFSNEELNQFLMHWINGGSPRLKCFFADIRDYNQQLALKDIDVQESEEQTRIYKSLSAEVEFDNLEIRRNDGAVASIKYFQECGTFVFAVWPDNPDTPNRSNIVRMIDNLLRGV</sequence>
<proteinExistence type="predicted"/>
<accession>A0A1I7UX70</accession>
<evidence type="ECO:0000313" key="2">
    <source>
        <dbReference type="Proteomes" id="UP000095282"/>
    </source>
</evidence>
<dbReference type="Pfam" id="PF00646">
    <property type="entry name" value="F-box"/>
    <property type="match status" value="1"/>
</dbReference>
<reference evidence="3" key="1">
    <citation type="submission" date="2016-11" db="UniProtKB">
        <authorList>
            <consortium name="WormBaseParasite"/>
        </authorList>
    </citation>
    <scope>IDENTIFICATION</scope>
</reference>
<dbReference type="PANTHER" id="PTHR21503">
    <property type="entry name" value="F-BOX-CONTAINING HYPOTHETICAL PROTEIN C.ELEGANS"/>
    <property type="match status" value="1"/>
</dbReference>